<evidence type="ECO:0000259" key="3">
    <source>
        <dbReference type="Pfam" id="PF16640"/>
    </source>
</evidence>
<comment type="caution">
    <text evidence="4">The sequence shown here is derived from an EMBL/GenBank/DDBJ whole genome shotgun (WGS) entry which is preliminary data.</text>
</comment>
<dbReference type="Gene3D" id="2.160.20.10">
    <property type="entry name" value="Single-stranded right-handed beta-helix, Pectin lyase-like"/>
    <property type="match status" value="1"/>
</dbReference>
<feature type="chain" id="PRO_5021019070" description="Bacterial Ig-like domain-containing protein" evidence="2">
    <location>
        <begin position="18"/>
        <end position="800"/>
    </location>
</feature>
<name>A0A4Q0TAY0_9BACT</name>
<dbReference type="EMBL" id="RDSM01000001">
    <property type="protein sequence ID" value="RXH58801.1"/>
    <property type="molecule type" value="Genomic_DNA"/>
</dbReference>
<evidence type="ECO:0000313" key="4">
    <source>
        <dbReference type="EMBL" id="RXH58801.1"/>
    </source>
</evidence>
<proteinExistence type="predicted"/>
<evidence type="ECO:0000256" key="1">
    <source>
        <dbReference type="SAM" id="Phobius"/>
    </source>
</evidence>
<dbReference type="InterPro" id="IPR011050">
    <property type="entry name" value="Pectin_lyase_fold/virulence"/>
</dbReference>
<dbReference type="SUPFAM" id="SSF51126">
    <property type="entry name" value="Pectin lyase-like"/>
    <property type="match status" value="1"/>
</dbReference>
<dbReference type="Pfam" id="PF16640">
    <property type="entry name" value="Big_3_5"/>
    <property type="match status" value="2"/>
</dbReference>
<keyword evidence="1" id="KW-0812">Transmembrane</keyword>
<organism evidence="4 5">
    <name type="scientific">Granulicella sibirica</name>
    <dbReference type="NCBI Taxonomy" id="2479048"/>
    <lineage>
        <taxon>Bacteria</taxon>
        <taxon>Pseudomonadati</taxon>
        <taxon>Acidobacteriota</taxon>
        <taxon>Terriglobia</taxon>
        <taxon>Terriglobales</taxon>
        <taxon>Acidobacteriaceae</taxon>
        <taxon>Granulicella</taxon>
    </lineage>
</organism>
<dbReference type="InterPro" id="IPR012334">
    <property type="entry name" value="Pectin_lyas_fold"/>
</dbReference>
<reference evidence="5" key="2">
    <citation type="submission" date="2019-02" db="EMBL/GenBank/DDBJ databases">
        <title>Granulicella sibirica sp. nov., a psychrotolerant acidobacterium isolated from an organic soil layer in forested tundra, West Siberia.</title>
        <authorList>
            <person name="Oshkin I.Y."/>
            <person name="Kulichevskaya I.S."/>
            <person name="Rijpstra W.I.C."/>
            <person name="Sinninghe Damste J.S."/>
            <person name="Rakitin A.L."/>
            <person name="Ravin N.V."/>
            <person name="Dedysh S.N."/>
        </authorList>
    </citation>
    <scope>NUCLEOTIDE SEQUENCE [LARGE SCALE GENOMIC DNA]</scope>
    <source>
        <strain evidence="5">AF10</strain>
    </source>
</reference>
<dbReference type="InterPro" id="IPR013783">
    <property type="entry name" value="Ig-like_fold"/>
</dbReference>
<feature type="domain" description="Bacterial Ig-like" evidence="3">
    <location>
        <begin position="447"/>
        <end position="532"/>
    </location>
</feature>
<keyword evidence="5" id="KW-1185">Reference proteome</keyword>
<reference evidence="4 5" key="1">
    <citation type="submission" date="2018-11" db="EMBL/GenBank/DDBJ databases">
        <authorList>
            <person name="Mardanov A.V."/>
            <person name="Ravin N.V."/>
            <person name="Dedysh S.N."/>
        </authorList>
    </citation>
    <scope>NUCLEOTIDE SEQUENCE [LARGE SCALE GENOMIC DNA]</scope>
    <source>
        <strain evidence="4 5">AF10</strain>
    </source>
</reference>
<evidence type="ECO:0000256" key="2">
    <source>
        <dbReference type="SAM" id="SignalP"/>
    </source>
</evidence>
<feature type="transmembrane region" description="Helical" evidence="1">
    <location>
        <begin position="718"/>
        <end position="736"/>
    </location>
</feature>
<feature type="domain" description="Bacterial Ig-like" evidence="3">
    <location>
        <begin position="543"/>
        <end position="627"/>
    </location>
</feature>
<dbReference type="OrthoDB" id="104644at2"/>
<evidence type="ECO:0000313" key="5">
    <source>
        <dbReference type="Proteomes" id="UP000289437"/>
    </source>
</evidence>
<feature type="signal peptide" evidence="2">
    <location>
        <begin position="1"/>
        <end position="17"/>
    </location>
</feature>
<feature type="transmembrane region" description="Helical" evidence="1">
    <location>
        <begin position="743"/>
        <end position="761"/>
    </location>
</feature>
<accession>A0A4Q0TAY0</accession>
<keyword evidence="1" id="KW-0472">Membrane</keyword>
<dbReference type="RefSeq" id="WP_128912730.1">
    <property type="nucleotide sequence ID" value="NZ_RDSM01000001.1"/>
</dbReference>
<dbReference type="InterPro" id="IPR032109">
    <property type="entry name" value="Big_3_5"/>
</dbReference>
<protein>
    <recommendedName>
        <fullName evidence="3">Bacterial Ig-like domain-containing protein</fullName>
    </recommendedName>
</protein>
<keyword evidence="2" id="KW-0732">Signal</keyword>
<dbReference type="Gene3D" id="2.60.40.10">
    <property type="entry name" value="Immunoglobulins"/>
    <property type="match status" value="2"/>
</dbReference>
<sequence>MRLSLIIFVLFAASATAQHTLHVPAGIPTIQSAIDASSTGDTVLVAPGTYYENLDLHGKAITLQSAQGPSVTILDGRRLAPTVSFLTNETRATTLNGFTIRNGAPAPNSGIHGAGVSLQSASPTLLNNVFTGNLCAAVDATASAPLLQSNQITLTQPDASCSTQATAPIVLTGNPADPTLVPTLLGNTIEHNDLTASTLQPNAGGITLLAARAMLQGNTIRFNTTPGNAPGAIQIYAEPTPTGTAPTLIEQNLVYGNTTACGAGGLALSILNDPTSTTAPHLEVQLLNNTIADDHSGTTCTGTPGELTLAAGTLPSQVVLANNILASSSAIPALQCSVSMPAQSFHHNLLHNTQGLILSSTCLDSGANHLADPMFLDRDPSTPDYHVHLQSPAVDSGADGISPLPAQDLDRTPRLQNATDQPTVIIDLGPYEYPAPHVIIPSSTVLNATPLASEAFQPITLTAQVTTSGSTTPTGTITFATQTQALATVPVDVTGHASFTTSTLPAASYAFQATFSGSASVSPSTTSMLQTVHPAATLLAFSVTPSTADNAQSVTLSADAQAPLSTRVPTGQVQFFEILPAPAAPTLITTTTLNASGQTSATLPAMASGTHLILAAYPGTPNFDPVNLPTADALTLTIGAHGYAVHPNSPTVSVETQHHAAVALTLTSLGSFSGPVTLACANLPAPATCTFTPATVTLTPGASAQVNLTLETDAVPNFVSSLFPWGLISLLTLAVARHRGSKPMLVCLLVLAPLLVLPLTACGTGQIPGHLAPGTYQIEVTSQSPTTTAQVTPITLTVTP</sequence>
<dbReference type="Proteomes" id="UP000289437">
    <property type="component" value="Unassembled WGS sequence"/>
</dbReference>
<gene>
    <name evidence="4" type="ORF">GRAN_2111</name>
</gene>
<dbReference type="AlphaFoldDB" id="A0A4Q0TAY0"/>
<keyword evidence="1" id="KW-1133">Transmembrane helix</keyword>